<dbReference type="STRING" id="947013.SAMN04488109_0327"/>
<feature type="domain" description="N-acetyltransferase" evidence="3">
    <location>
        <begin position="2"/>
        <end position="168"/>
    </location>
</feature>
<dbReference type="SUPFAM" id="SSF55729">
    <property type="entry name" value="Acyl-CoA N-acyltransferases (Nat)"/>
    <property type="match status" value="1"/>
</dbReference>
<keyword evidence="1" id="KW-0808">Transferase</keyword>
<name>A0A1M5JWT9_9BACT</name>
<dbReference type="InterPro" id="IPR000182">
    <property type="entry name" value="GNAT_dom"/>
</dbReference>
<dbReference type="InterPro" id="IPR016181">
    <property type="entry name" value="Acyl_CoA_acyltransferase"/>
</dbReference>
<proteinExistence type="predicted"/>
<dbReference type="CDD" id="cd04301">
    <property type="entry name" value="NAT_SF"/>
    <property type="match status" value="1"/>
</dbReference>
<dbReference type="RefSeq" id="WP_073130346.1">
    <property type="nucleotide sequence ID" value="NZ_FQWQ01000001.1"/>
</dbReference>
<dbReference type="GO" id="GO:0016747">
    <property type="term" value="F:acyltransferase activity, transferring groups other than amino-acyl groups"/>
    <property type="evidence" value="ECO:0007669"/>
    <property type="project" value="InterPro"/>
</dbReference>
<evidence type="ECO:0000313" key="4">
    <source>
        <dbReference type="EMBL" id="SHG45021.1"/>
    </source>
</evidence>
<dbReference type="PANTHER" id="PTHR43877:SF1">
    <property type="entry name" value="ACETYLTRANSFERASE"/>
    <property type="match status" value="1"/>
</dbReference>
<evidence type="ECO:0000259" key="3">
    <source>
        <dbReference type="PROSITE" id="PS51186"/>
    </source>
</evidence>
<dbReference type="PANTHER" id="PTHR43877">
    <property type="entry name" value="AMINOALKYLPHOSPHONATE N-ACETYLTRANSFERASE-RELATED-RELATED"/>
    <property type="match status" value="1"/>
</dbReference>
<dbReference type="PROSITE" id="PS51186">
    <property type="entry name" value="GNAT"/>
    <property type="match status" value="1"/>
</dbReference>
<dbReference type="OrthoDB" id="5292888at2"/>
<dbReference type="Proteomes" id="UP000184212">
    <property type="component" value="Unassembled WGS sequence"/>
</dbReference>
<keyword evidence="4" id="KW-0689">Ribosomal protein</keyword>
<reference evidence="4 5" key="1">
    <citation type="submission" date="2016-11" db="EMBL/GenBank/DDBJ databases">
        <authorList>
            <person name="Jaros S."/>
            <person name="Januszkiewicz K."/>
            <person name="Wedrychowicz H."/>
        </authorList>
    </citation>
    <scope>NUCLEOTIDE SEQUENCE [LARGE SCALE GENOMIC DNA]</scope>
    <source>
        <strain evidence="4 5">DSM 24574</strain>
    </source>
</reference>
<gene>
    <name evidence="4" type="ORF">SAMN04488109_0327</name>
</gene>
<dbReference type="AlphaFoldDB" id="A0A1M5JWT9"/>
<keyword evidence="2" id="KW-0012">Acyltransferase</keyword>
<dbReference type="GO" id="GO:0005840">
    <property type="term" value="C:ribosome"/>
    <property type="evidence" value="ECO:0007669"/>
    <property type="project" value="UniProtKB-KW"/>
</dbReference>
<protein>
    <submittedName>
        <fullName evidence="4">Ribosomal protein S18 acetylase RimI</fullName>
    </submittedName>
</protein>
<keyword evidence="5" id="KW-1185">Reference proteome</keyword>
<dbReference type="InterPro" id="IPR050832">
    <property type="entry name" value="Bact_Acetyltransf"/>
</dbReference>
<evidence type="ECO:0000256" key="1">
    <source>
        <dbReference type="ARBA" id="ARBA00022679"/>
    </source>
</evidence>
<dbReference type="Pfam" id="PF00583">
    <property type="entry name" value="Acetyltransf_1"/>
    <property type="match status" value="1"/>
</dbReference>
<evidence type="ECO:0000256" key="2">
    <source>
        <dbReference type="ARBA" id="ARBA00023315"/>
    </source>
</evidence>
<dbReference type="EMBL" id="FQWQ01000001">
    <property type="protein sequence ID" value="SHG45021.1"/>
    <property type="molecule type" value="Genomic_DNA"/>
</dbReference>
<organism evidence="4 5">
    <name type="scientific">Chryseolinea serpens</name>
    <dbReference type="NCBI Taxonomy" id="947013"/>
    <lineage>
        <taxon>Bacteria</taxon>
        <taxon>Pseudomonadati</taxon>
        <taxon>Bacteroidota</taxon>
        <taxon>Cytophagia</taxon>
        <taxon>Cytophagales</taxon>
        <taxon>Fulvivirgaceae</taxon>
        <taxon>Chryseolinea</taxon>
    </lineage>
</organism>
<keyword evidence="4" id="KW-0687">Ribonucleoprotein</keyword>
<accession>A0A1M5JWT9</accession>
<dbReference type="Gene3D" id="3.40.630.30">
    <property type="match status" value="1"/>
</dbReference>
<sequence length="173" mass="20039">MLEMRPAIFDDYPAIANLHTISWQQHYRGIFSKYFLNNQVERNRWVLWHRRMSVPLENQRVTVAIHDNALVGFACLFLNDDPVFGSLLDNLHVVASHHGLGIGRSLIETCARQLLSSNTSKLYLWVFEKNEKAKSFYERLGGIHVENIEKKLEDGSSAVACRYVWHDVSNLIR</sequence>
<evidence type="ECO:0000313" key="5">
    <source>
        <dbReference type="Proteomes" id="UP000184212"/>
    </source>
</evidence>